<evidence type="ECO:0008006" key="3">
    <source>
        <dbReference type="Google" id="ProtNLM"/>
    </source>
</evidence>
<dbReference type="EMBL" id="BRXZ01000012">
    <property type="protein sequence ID" value="GMI02979.1"/>
    <property type="molecule type" value="Genomic_DNA"/>
</dbReference>
<protein>
    <recommendedName>
        <fullName evidence="3">Fe2OG dioxygenase domain-containing protein</fullName>
    </recommendedName>
</protein>
<sequence length="251" mass="27959">SGYASWLREDEIREEGLVRLGLSGTCGCALCRRERGGELLVSDLLDVLKHFKDGEMYEDAVTVCDEILELDRRNLEVLLERARNLIEASSCTAAVASAEEYVSKSGGWTTQRHYKVPTTDVQVYKVKGILDWLNAALESVIFPALYSSFRDLIGGRRLRVFDAFFVKYCFDSGQRRLPLHNDQSLISLTIAMNPRSSFVGGGTWFMETGEACLTDIGGVTAFRGELEHRGEGIGGGVRYIVAAFLYAEDYK</sequence>
<dbReference type="Gene3D" id="2.60.120.620">
    <property type="entry name" value="q2cbj1_9rhob like domain"/>
    <property type="match status" value="1"/>
</dbReference>
<evidence type="ECO:0000313" key="2">
    <source>
        <dbReference type="Proteomes" id="UP001165082"/>
    </source>
</evidence>
<reference evidence="1" key="1">
    <citation type="submission" date="2022-07" db="EMBL/GenBank/DDBJ databases">
        <title>Genome analysis of Parmales, a sister group of diatoms, reveals the evolutionary specialization of diatoms from phago-mixotrophs to photoautotrophs.</title>
        <authorList>
            <person name="Ban H."/>
            <person name="Sato S."/>
            <person name="Yoshikawa S."/>
            <person name="Kazumasa Y."/>
            <person name="Nakamura Y."/>
            <person name="Ichinomiya M."/>
            <person name="Saitoh K."/>
            <person name="Sato N."/>
            <person name="Blanc-Mathieu R."/>
            <person name="Endo H."/>
            <person name="Kuwata A."/>
            <person name="Ogata H."/>
        </authorList>
    </citation>
    <scope>NUCLEOTIDE SEQUENCE</scope>
</reference>
<comment type="caution">
    <text evidence="1">The sequence shown here is derived from an EMBL/GenBank/DDBJ whole genome shotgun (WGS) entry which is preliminary data.</text>
</comment>
<dbReference type="Proteomes" id="UP001165082">
    <property type="component" value="Unassembled WGS sequence"/>
</dbReference>
<accession>A0A9W7F4K4</accession>
<proteinExistence type="predicted"/>
<feature type="non-terminal residue" evidence="1">
    <location>
        <position position="251"/>
    </location>
</feature>
<name>A0A9W7F4K4_9STRA</name>
<dbReference type="OrthoDB" id="69177at2759"/>
<keyword evidence="2" id="KW-1185">Reference proteome</keyword>
<dbReference type="AlphaFoldDB" id="A0A9W7F4K4"/>
<gene>
    <name evidence="1" type="ORF">TrRE_jg3040</name>
</gene>
<evidence type="ECO:0000313" key="1">
    <source>
        <dbReference type="EMBL" id="GMI02979.1"/>
    </source>
</evidence>
<organism evidence="1 2">
    <name type="scientific">Triparma retinervis</name>
    <dbReference type="NCBI Taxonomy" id="2557542"/>
    <lineage>
        <taxon>Eukaryota</taxon>
        <taxon>Sar</taxon>
        <taxon>Stramenopiles</taxon>
        <taxon>Ochrophyta</taxon>
        <taxon>Bolidophyceae</taxon>
        <taxon>Parmales</taxon>
        <taxon>Triparmaceae</taxon>
        <taxon>Triparma</taxon>
    </lineage>
</organism>